<organism evidence="1 2">
    <name type="scientific">Sphingobium yanoikuyae</name>
    <name type="common">Sphingomonas yanoikuyae</name>
    <dbReference type="NCBI Taxonomy" id="13690"/>
    <lineage>
        <taxon>Bacteria</taxon>
        <taxon>Pseudomonadati</taxon>
        <taxon>Pseudomonadota</taxon>
        <taxon>Alphaproteobacteria</taxon>
        <taxon>Sphingomonadales</taxon>
        <taxon>Sphingomonadaceae</taxon>
        <taxon>Sphingobium</taxon>
    </lineage>
</organism>
<accession>A0A084EQ53</accession>
<name>A0A084EQ53_SPHYA</name>
<evidence type="ECO:0000313" key="2">
    <source>
        <dbReference type="Proteomes" id="UP000028534"/>
    </source>
</evidence>
<reference evidence="1 2" key="1">
    <citation type="submission" date="2014-03" db="EMBL/GenBank/DDBJ databases">
        <title>Genome sequence of Sphingobium yanoikuyae B1.</title>
        <authorList>
            <person name="Gan H.M."/>
            <person name="Gan H.Y."/>
            <person name="Savka M.A."/>
        </authorList>
    </citation>
    <scope>NUCLEOTIDE SEQUENCE [LARGE SCALE GENOMIC DNA]</scope>
    <source>
        <strain evidence="1 2">B1</strain>
    </source>
</reference>
<comment type="caution">
    <text evidence="1">The sequence shown here is derived from an EMBL/GenBank/DDBJ whole genome shotgun (WGS) entry which is preliminary data.</text>
</comment>
<protein>
    <submittedName>
        <fullName evidence="1">Uncharacterized protein</fullName>
    </submittedName>
</protein>
<sequence>MNIGDPQSSVAEQVQRNQAVTEDILRQVHLITPDRAEQIGALVTAATVLIEKEVGREAAPALLIALVNPTLADWQAAARAAAH</sequence>
<dbReference type="PATRIC" id="fig|13690.10.peg.1342"/>
<dbReference type="AlphaFoldDB" id="A0A084EQ53"/>
<evidence type="ECO:0000313" key="1">
    <source>
        <dbReference type="EMBL" id="KEZ20095.1"/>
    </source>
</evidence>
<gene>
    <name evidence="1" type="ORF">CP98_01300</name>
</gene>
<proteinExistence type="predicted"/>
<dbReference type="EMBL" id="JGVR01000005">
    <property type="protein sequence ID" value="KEZ20095.1"/>
    <property type="molecule type" value="Genomic_DNA"/>
</dbReference>
<dbReference type="Proteomes" id="UP000028534">
    <property type="component" value="Unassembled WGS sequence"/>
</dbReference>
<dbReference type="RefSeq" id="WP_037518033.1">
    <property type="nucleotide sequence ID" value="NZ_JGVR01000005.1"/>
</dbReference>